<name>A0A154BLY7_ANASB</name>
<comment type="similarity">
    <text evidence="1 4">Belongs to the glycosyl hydrolase 26 family.</text>
</comment>
<proteinExistence type="inferred from homology"/>
<evidence type="ECO:0000256" key="3">
    <source>
        <dbReference type="ARBA" id="ARBA00023295"/>
    </source>
</evidence>
<feature type="chain" id="PRO_5007594826" description="GH26 domain-containing protein" evidence="5">
    <location>
        <begin position="24"/>
        <end position="518"/>
    </location>
</feature>
<dbReference type="InterPro" id="IPR017853">
    <property type="entry name" value="GH"/>
</dbReference>
<evidence type="ECO:0000256" key="1">
    <source>
        <dbReference type="ARBA" id="ARBA00007754"/>
    </source>
</evidence>
<keyword evidence="5" id="KW-0732">Signal</keyword>
<evidence type="ECO:0000313" key="7">
    <source>
        <dbReference type="EMBL" id="KYZ74993.1"/>
    </source>
</evidence>
<feature type="signal peptide" evidence="5">
    <location>
        <begin position="1"/>
        <end position="23"/>
    </location>
</feature>
<sequence length="518" mass="60636">MFIQRILLLFVLFVLISQPTSHATVHIINGKIQAADGTPTSADLKTLETTGSKTTYSDFPHGYSISFPQHMIVDVSLSAVRTVFADDKTQIEVYYDNLAHSDASANDYIHYGRQFLNNTRDHHILLEKTFLRNGLEVHLLKWSRRPLSSLAIDRRYYATAEIVKNNREVYTIFIKSTEPISNEMELIDSFRIIKQTGTAGIYLPSKQAKTSFNPETVKFFATYFAESSPLRWGIFHPNAPDALHHLEAIEQKLDYQFPFVVRYQPLGDEVPFVALSRAYLDRRYVELTLQTYYYDKDNASVMYDILDGKYDDYFRQYAKDLRAFSHPVLFRLNNEMNGDWCWYSSFHTAKDTEIYKAVWRYIHLLFEQEGVDNVLWVWNPHDRSFPNFSWNHYLVYYPGDDVVDIVGMTGYNTGNYFSGETWREFQEIYAPLYLEYTNIFNKPLMITEFGANSFGGDKTAWLKQMFQEIKKFERIKVAIWWSGIDRDSEGRAARIYRLDENDSVIGAFREGLKNYREK</sequence>
<evidence type="ECO:0000256" key="5">
    <source>
        <dbReference type="SAM" id="SignalP"/>
    </source>
</evidence>
<dbReference type="PANTHER" id="PTHR40079:SF4">
    <property type="entry name" value="GH26 DOMAIN-CONTAINING PROTEIN-RELATED"/>
    <property type="match status" value="1"/>
</dbReference>
<dbReference type="Proteomes" id="UP000076268">
    <property type="component" value="Unassembled WGS sequence"/>
</dbReference>
<dbReference type="STRING" id="1794912.AXX12_15550"/>
<evidence type="ECO:0000256" key="2">
    <source>
        <dbReference type="ARBA" id="ARBA00022801"/>
    </source>
</evidence>
<feature type="active site" description="Nucleophile" evidence="4">
    <location>
        <position position="448"/>
    </location>
</feature>
<organism evidence="7 8">
    <name type="scientific">Anaerosporomusa subterranea</name>
    <dbReference type="NCBI Taxonomy" id="1794912"/>
    <lineage>
        <taxon>Bacteria</taxon>
        <taxon>Bacillati</taxon>
        <taxon>Bacillota</taxon>
        <taxon>Negativicutes</taxon>
        <taxon>Acetonemataceae</taxon>
        <taxon>Anaerosporomusa</taxon>
    </lineage>
</organism>
<keyword evidence="2 4" id="KW-0378">Hydrolase</keyword>
<accession>A0A154BLY7</accession>
<evidence type="ECO:0000313" key="8">
    <source>
        <dbReference type="Proteomes" id="UP000076268"/>
    </source>
</evidence>
<dbReference type="AlphaFoldDB" id="A0A154BLY7"/>
<dbReference type="GO" id="GO:0016985">
    <property type="term" value="F:mannan endo-1,4-beta-mannosidase activity"/>
    <property type="evidence" value="ECO:0007669"/>
    <property type="project" value="InterPro"/>
</dbReference>
<protein>
    <recommendedName>
        <fullName evidence="6">GH26 domain-containing protein</fullName>
    </recommendedName>
</protein>
<dbReference type="Gene3D" id="3.20.20.80">
    <property type="entry name" value="Glycosidases"/>
    <property type="match status" value="1"/>
</dbReference>
<dbReference type="RefSeq" id="WP_066245537.1">
    <property type="nucleotide sequence ID" value="NZ_LSGP01000026.1"/>
</dbReference>
<dbReference type="InterPro" id="IPR000805">
    <property type="entry name" value="Glyco_hydro_26"/>
</dbReference>
<gene>
    <name evidence="7" type="ORF">AXX12_15550</name>
</gene>
<feature type="domain" description="GH26" evidence="6">
    <location>
        <begin position="214"/>
        <end position="508"/>
    </location>
</feature>
<keyword evidence="3 4" id="KW-0326">Glycosidase</keyword>
<dbReference type="SUPFAM" id="SSF51445">
    <property type="entry name" value="(Trans)glycosidases"/>
    <property type="match status" value="1"/>
</dbReference>
<reference evidence="7 8" key="1">
    <citation type="submission" date="2016-02" db="EMBL/GenBank/DDBJ databases">
        <title>Anaerosporomusa subterraneum gen. nov., sp. nov., a spore-forming obligate anaerobe isolated from saprolite.</title>
        <authorList>
            <person name="Choi J.K."/>
            <person name="Shah M."/>
            <person name="Yee N."/>
        </authorList>
    </citation>
    <scope>NUCLEOTIDE SEQUENCE [LARGE SCALE GENOMIC DNA]</scope>
    <source>
        <strain evidence="7 8">RU4</strain>
    </source>
</reference>
<dbReference type="InterPro" id="IPR022790">
    <property type="entry name" value="GH26_dom"/>
</dbReference>
<dbReference type="Pfam" id="PF02156">
    <property type="entry name" value="Glyco_hydro_26"/>
    <property type="match status" value="1"/>
</dbReference>
<dbReference type="EMBL" id="LSGP01000026">
    <property type="protein sequence ID" value="KYZ74993.1"/>
    <property type="molecule type" value="Genomic_DNA"/>
</dbReference>
<dbReference type="GO" id="GO:0006080">
    <property type="term" value="P:substituted mannan metabolic process"/>
    <property type="evidence" value="ECO:0007669"/>
    <property type="project" value="InterPro"/>
</dbReference>
<evidence type="ECO:0000259" key="6">
    <source>
        <dbReference type="PROSITE" id="PS51764"/>
    </source>
</evidence>
<comment type="caution">
    <text evidence="7">The sequence shown here is derived from an EMBL/GenBank/DDBJ whole genome shotgun (WGS) entry which is preliminary data.</text>
</comment>
<evidence type="ECO:0000256" key="4">
    <source>
        <dbReference type="PROSITE-ProRule" id="PRU01100"/>
    </source>
</evidence>
<dbReference type="PROSITE" id="PS51764">
    <property type="entry name" value="GH26"/>
    <property type="match status" value="1"/>
</dbReference>
<feature type="active site" description="Proton donor" evidence="4">
    <location>
        <position position="335"/>
    </location>
</feature>
<keyword evidence="8" id="KW-1185">Reference proteome</keyword>
<dbReference type="PANTHER" id="PTHR40079">
    <property type="entry name" value="MANNAN ENDO-1,4-BETA-MANNOSIDASE E-RELATED"/>
    <property type="match status" value="1"/>
</dbReference>
<dbReference type="OrthoDB" id="9802773at2"/>